<reference evidence="1" key="1">
    <citation type="submission" date="2023-11" db="EMBL/GenBank/DDBJ databases">
        <title>Genome assemblies of two species of porcelain crab, Petrolisthes cinctipes and Petrolisthes manimaculis (Anomura: Porcellanidae).</title>
        <authorList>
            <person name="Angst P."/>
        </authorList>
    </citation>
    <scope>NUCLEOTIDE SEQUENCE</scope>
    <source>
        <strain evidence="1">PB745_02</strain>
        <tissue evidence="1">Gill</tissue>
    </source>
</reference>
<dbReference type="EMBL" id="JAWZYT010001357">
    <property type="protein sequence ID" value="KAK4312969.1"/>
    <property type="molecule type" value="Genomic_DNA"/>
</dbReference>
<evidence type="ECO:0000313" key="2">
    <source>
        <dbReference type="Proteomes" id="UP001292094"/>
    </source>
</evidence>
<protein>
    <submittedName>
        <fullName evidence="1">Uncharacterized protein</fullName>
    </submittedName>
</protein>
<dbReference type="Proteomes" id="UP001292094">
    <property type="component" value="Unassembled WGS sequence"/>
</dbReference>
<keyword evidence="2" id="KW-1185">Reference proteome</keyword>
<accession>A0AAE1PRI7</accession>
<sequence length="72" mass="7866">MSAIRNIPDERILITEKRVLQSLKRVRAGKATGTNGVPASALKCCAEQLAPVLRSLFQDSMIKALCQPNEKS</sequence>
<dbReference type="AlphaFoldDB" id="A0AAE1PRI7"/>
<name>A0AAE1PRI7_9EUCA</name>
<gene>
    <name evidence="1" type="ORF">Pmani_015634</name>
</gene>
<evidence type="ECO:0000313" key="1">
    <source>
        <dbReference type="EMBL" id="KAK4312969.1"/>
    </source>
</evidence>
<organism evidence="1 2">
    <name type="scientific">Petrolisthes manimaculis</name>
    <dbReference type="NCBI Taxonomy" id="1843537"/>
    <lineage>
        <taxon>Eukaryota</taxon>
        <taxon>Metazoa</taxon>
        <taxon>Ecdysozoa</taxon>
        <taxon>Arthropoda</taxon>
        <taxon>Crustacea</taxon>
        <taxon>Multicrustacea</taxon>
        <taxon>Malacostraca</taxon>
        <taxon>Eumalacostraca</taxon>
        <taxon>Eucarida</taxon>
        <taxon>Decapoda</taxon>
        <taxon>Pleocyemata</taxon>
        <taxon>Anomura</taxon>
        <taxon>Galatheoidea</taxon>
        <taxon>Porcellanidae</taxon>
        <taxon>Petrolisthes</taxon>
    </lineage>
</organism>
<comment type="caution">
    <text evidence="1">The sequence shown here is derived from an EMBL/GenBank/DDBJ whole genome shotgun (WGS) entry which is preliminary data.</text>
</comment>
<proteinExistence type="predicted"/>